<dbReference type="AlphaFoldDB" id="A0A837D6Q5"/>
<proteinExistence type="predicted"/>
<dbReference type="Proteomes" id="UP000030848">
    <property type="component" value="Unassembled WGS sequence"/>
</dbReference>
<feature type="compositionally biased region" description="Low complexity" evidence="1">
    <location>
        <begin position="126"/>
        <end position="135"/>
    </location>
</feature>
<dbReference type="EMBL" id="JRZE01000006">
    <property type="protein sequence ID" value="KHF42895.1"/>
    <property type="molecule type" value="Genomic_DNA"/>
</dbReference>
<evidence type="ECO:0000313" key="3">
    <source>
        <dbReference type="Proteomes" id="UP000030848"/>
    </source>
</evidence>
<dbReference type="InterPro" id="IPR013382">
    <property type="entry name" value="CRISPR-assoc_prot_Cse2"/>
</dbReference>
<dbReference type="InterPro" id="IPR038287">
    <property type="entry name" value="Cse2_sf"/>
</dbReference>
<dbReference type="CDD" id="cd09731">
    <property type="entry name" value="Cse2_I-E"/>
    <property type="match status" value="1"/>
</dbReference>
<evidence type="ECO:0000313" key="2">
    <source>
        <dbReference type="EMBL" id="KHF42895.1"/>
    </source>
</evidence>
<dbReference type="RefSeq" id="WP_037311859.1">
    <property type="nucleotide sequence ID" value="NZ_FOWS01000001.1"/>
</dbReference>
<dbReference type="OrthoDB" id="4195769at2"/>
<organism evidence="2 3">
    <name type="scientific">Saccharomonospora viridis</name>
    <dbReference type="NCBI Taxonomy" id="1852"/>
    <lineage>
        <taxon>Bacteria</taxon>
        <taxon>Bacillati</taxon>
        <taxon>Actinomycetota</taxon>
        <taxon>Actinomycetes</taxon>
        <taxon>Pseudonocardiales</taxon>
        <taxon>Pseudonocardiaceae</taxon>
        <taxon>Saccharomonospora</taxon>
    </lineage>
</organism>
<accession>A0A837D6Q5</accession>
<comment type="caution">
    <text evidence="2">The sequence shown here is derived from an EMBL/GenBank/DDBJ whole genome shotgun (WGS) entry which is preliminary data.</text>
</comment>
<feature type="region of interest" description="Disordered" evidence="1">
    <location>
        <begin position="100"/>
        <end position="139"/>
    </location>
</feature>
<dbReference type="Gene3D" id="1.10.520.40">
    <property type="entry name" value="CRISPR-associated protein Cse2"/>
    <property type="match status" value="1"/>
</dbReference>
<sequence>MADDGENASRSEKDEIRRHAKRWVRHVRRDVLTTPARRAAVRAALGKEPGEARTFVALGEVSAFLPESSKPAVERAFLTVAAMMCAQPLRPREQDIAAGQANPTPAATKDTARAEQADLVSGGSGSASTTSRPGSLGASCAEAVRKRLSRSGTMEARLHALCRANNAGVHRQLPRLVALLRSGLVEVDWARLIEDLARWDRYSQRRIAATWLRDYYRQLNDEPDDTTGEEKNEHAEVH</sequence>
<gene>
    <name evidence="2" type="ORF">MINT15_30970</name>
</gene>
<reference evidence="2 3" key="1">
    <citation type="submission" date="2014-10" db="EMBL/GenBank/DDBJ databases">
        <title>Genome sequence of Micropolyspora internatus JCM3315.</title>
        <authorList>
            <person name="Shin S.-K."/>
            <person name="Yi H."/>
        </authorList>
    </citation>
    <scope>NUCLEOTIDE SEQUENCE [LARGE SCALE GENOMIC DNA]</scope>
    <source>
        <strain evidence="2 3">JCM 3315</strain>
    </source>
</reference>
<evidence type="ECO:0000256" key="1">
    <source>
        <dbReference type="SAM" id="MobiDB-lite"/>
    </source>
</evidence>
<dbReference type="Pfam" id="PF09485">
    <property type="entry name" value="CRISPR_Cse2"/>
    <property type="match status" value="1"/>
</dbReference>
<dbReference type="NCBIfam" id="TIGR02548">
    <property type="entry name" value="casB_cse2"/>
    <property type="match status" value="1"/>
</dbReference>
<name>A0A837D6Q5_9PSEU</name>
<protein>
    <submittedName>
        <fullName evidence="2">CRISPR-associated protein Cse2</fullName>
    </submittedName>
</protein>